<dbReference type="PANTHER" id="PTHR32089">
    <property type="entry name" value="METHYL-ACCEPTING CHEMOTAXIS PROTEIN MCPB"/>
    <property type="match status" value="1"/>
</dbReference>
<reference evidence="12" key="1">
    <citation type="submission" date="2022-07" db="EMBL/GenBank/DDBJ databases">
        <authorList>
            <person name="Criscuolo A."/>
        </authorList>
    </citation>
    <scope>NUCLEOTIDE SEQUENCE</scope>
    <source>
        <strain evidence="12">CIP103197</strain>
    </source>
</reference>
<gene>
    <name evidence="12" type="ORF">PSEHALCIP103_01637</name>
</gene>
<dbReference type="GO" id="GO:0006935">
    <property type="term" value="P:chemotaxis"/>
    <property type="evidence" value="ECO:0007669"/>
    <property type="project" value="UniProtKB-ARBA"/>
</dbReference>
<feature type="coiled-coil region" evidence="8">
    <location>
        <begin position="443"/>
        <end position="490"/>
    </location>
</feature>
<keyword evidence="3 9" id="KW-1133">Transmembrane helix</keyword>
<comment type="similarity">
    <text evidence="6">Belongs to the methyl-accepting chemotaxis (MCP) protein family.</text>
</comment>
<accession>A0A9W4VR93</accession>
<dbReference type="Gene3D" id="1.10.287.950">
    <property type="entry name" value="Methyl-accepting chemotaxis protein"/>
    <property type="match status" value="1"/>
</dbReference>
<keyword evidence="8" id="KW-0175">Coiled coil</keyword>
<comment type="subcellular location">
    <subcellularLocation>
        <location evidence="1">Membrane</location>
        <topology evidence="1">Multi-pass membrane protein</topology>
    </subcellularLocation>
</comment>
<dbReference type="SUPFAM" id="SSF58104">
    <property type="entry name" value="Methyl-accepting chemotaxis protein (MCP) signaling domain"/>
    <property type="match status" value="1"/>
</dbReference>
<evidence type="ECO:0000256" key="6">
    <source>
        <dbReference type="ARBA" id="ARBA00029447"/>
    </source>
</evidence>
<dbReference type="Proteomes" id="UP001152447">
    <property type="component" value="Unassembled WGS sequence"/>
</dbReference>
<dbReference type="InterPro" id="IPR004089">
    <property type="entry name" value="MCPsignal_dom"/>
</dbReference>
<keyword evidence="5 7" id="KW-0807">Transducer</keyword>
<feature type="domain" description="Methyl-accepting transducer" evidence="10">
    <location>
        <begin position="263"/>
        <end position="499"/>
    </location>
</feature>
<dbReference type="PROSITE" id="PS50111">
    <property type="entry name" value="CHEMOTAXIS_TRANSDUC_2"/>
    <property type="match status" value="1"/>
</dbReference>
<evidence type="ECO:0000256" key="2">
    <source>
        <dbReference type="ARBA" id="ARBA00022692"/>
    </source>
</evidence>
<evidence type="ECO:0000256" key="9">
    <source>
        <dbReference type="SAM" id="Phobius"/>
    </source>
</evidence>
<dbReference type="PROSITE" id="PS50885">
    <property type="entry name" value="HAMP"/>
    <property type="match status" value="1"/>
</dbReference>
<evidence type="ECO:0000256" key="5">
    <source>
        <dbReference type="ARBA" id="ARBA00023224"/>
    </source>
</evidence>
<keyword evidence="4 9" id="KW-0472">Membrane</keyword>
<dbReference type="AlphaFoldDB" id="A0A9W4VR93"/>
<dbReference type="CDD" id="cd11386">
    <property type="entry name" value="MCP_signal"/>
    <property type="match status" value="1"/>
</dbReference>
<feature type="domain" description="HAMP" evidence="11">
    <location>
        <begin position="205"/>
        <end position="258"/>
    </location>
</feature>
<feature type="coiled-coil region" evidence="8">
    <location>
        <begin position="334"/>
        <end position="361"/>
    </location>
</feature>
<evidence type="ECO:0000259" key="10">
    <source>
        <dbReference type="PROSITE" id="PS50111"/>
    </source>
</evidence>
<evidence type="ECO:0000313" key="13">
    <source>
        <dbReference type="Proteomes" id="UP001152447"/>
    </source>
</evidence>
<evidence type="ECO:0000313" key="12">
    <source>
        <dbReference type="EMBL" id="CAH9057345.1"/>
    </source>
</evidence>
<dbReference type="Pfam" id="PF00672">
    <property type="entry name" value="HAMP"/>
    <property type="match status" value="1"/>
</dbReference>
<dbReference type="SMART" id="SM00283">
    <property type="entry name" value="MA"/>
    <property type="match status" value="1"/>
</dbReference>
<dbReference type="FunFam" id="1.10.287.950:FF:000001">
    <property type="entry name" value="Methyl-accepting chemotaxis sensory transducer"/>
    <property type="match status" value="1"/>
</dbReference>
<organism evidence="12 13">
    <name type="scientific">Pseudoalteromonas haloplanktis</name>
    <name type="common">Alteromonas haloplanktis</name>
    <dbReference type="NCBI Taxonomy" id="228"/>
    <lineage>
        <taxon>Bacteria</taxon>
        <taxon>Pseudomonadati</taxon>
        <taxon>Pseudomonadota</taxon>
        <taxon>Gammaproteobacteria</taxon>
        <taxon>Alteromonadales</taxon>
        <taxon>Pseudoalteromonadaceae</taxon>
        <taxon>Pseudoalteromonas</taxon>
    </lineage>
</organism>
<feature type="transmembrane region" description="Helical" evidence="9">
    <location>
        <begin position="182"/>
        <end position="203"/>
    </location>
</feature>
<dbReference type="SMART" id="SM00304">
    <property type="entry name" value="HAMP"/>
    <property type="match status" value="2"/>
</dbReference>
<proteinExistence type="inferred from homology"/>
<evidence type="ECO:0000256" key="7">
    <source>
        <dbReference type="PROSITE-ProRule" id="PRU00284"/>
    </source>
</evidence>
<dbReference type="EMBL" id="CAMAPB010000020">
    <property type="protein sequence ID" value="CAH9057345.1"/>
    <property type="molecule type" value="Genomic_DNA"/>
</dbReference>
<dbReference type="Gene3D" id="3.30.450.290">
    <property type="match status" value="1"/>
</dbReference>
<dbReference type="PANTHER" id="PTHR32089:SF119">
    <property type="entry name" value="METHYL-ACCEPTING CHEMOTAXIS PROTEIN CTPL"/>
    <property type="match status" value="1"/>
</dbReference>
<dbReference type="GO" id="GO:0007165">
    <property type="term" value="P:signal transduction"/>
    <property type="evidence" value="ECO:0007669"/>
    <property type="project" value="UniProtKB-KW"/>
</dbReference>
<evidence type="ECO:0000256" key="1">
    <source>
        <dbReference type="ARBA" id="ARBA00004141"/>
    </source>
</evidence>
<evidence type="ECO:0000256" key="3">
    <source>
        <dbReference type="ARBA" id="ARBA00022989"/>
    </source>
</evidence>
<keyword evidence="2 9" id="KW-0812">Transmembrane</keyword>
<comment type="caution">
    <text evidence="12">The sequence shown here is derived from an EMBL/GenBank/DDBJ whole genome shotgun (WGS) entry which is preliminary data.</text>
</comment>
<dbReference type="Pfam" id="PF00015">
    <property type="entry name" value="MCPsignal"/>
    <property type="match status" value="1"/>
</dbReference>
<keyword evidence="13" id="KW-1185">Reference proteome</keyword>
<evidence type="ECO:0008006" key="14">
    <source>
        <dbReference type="Google" id="ProtNLM"/>
    </source>
</evidence>
<evidence type="ECO:0000256" key="4">
    <source>
        <dbReference type="ARBA" id="ARBA00023136"/>
    </source>
</evidence>
<feature type="transmembrane region" description="Helical" evidence="9">
    <location>
        <begin position="12"/>
        <end position="31"/>
    </location>
</feature>
<sequence length="537" mass="59333">MARVKSIQHKIYALLALTGIIVLIASIFSSASQQRTLAQDTVAENIKLLADNYFDSINTMMLTGTMANRELLSQKLRKHPNIEDAHIIRSDIVNKLYGPGDKNQTASNNSEREALRGKESLFIEQSNNNRSMTYLRPMFASTDYKGTNCLGCHQAQEGDVLGVVKISYSLADIDSEVTYNTLITTSLLSTIFIIAFVLLGIVFRKIFIVRLKKLGHAMHLATTNKDLTLRIEDNAEDELGWLATSFNQMIATFKDNIAQVSHSSKVLIHSAEKIYTSADTTERAILEQKKSTDSVAAAINELESSSNEVRNTTHFAQEKSENSNELAQQSMQVAEQTELSINQLAEDVRQAADQVRQLQEQTLEVGKVLEVISSIAEQTNLLALNAAIEAARAGEAGRGFAVVADEVRTLATRTHASTDEIRRTIDKLQSEAAQTVKTMGESCAEADERAQQVQQVAQALKDISSQMNEINELNIQIADATEQQNLAAEEINRSVVGISDNAEQSLVDADENQKVSEELLNLARSLDEQVRSFKLKQ</sequence>
<name>A0A9W4VR93_PSEHA</name>
<evidence type="ECO:0000256" key="8">
    <source>
        <dbReference type="SAM" id="Coils"/>
    </source>
</evidence>
<protein>
    <recommendedName>
        <fullName evidence="14">Methyl-accepting chemotaxis protein</fullName>
    </recommendedName>
</protein>
<dbReference type="GO" id="GO:0016020">
    <property type="term" value="C:membrane"/>
    <property type="evidence" value="ECO:0007669"/>
    <property type="project" value="UniProtKB-SubCell"/>
</dbReference>
<dbReference type="CDD" id="cd06225">
    <property type="entry name" value="HAMP"/>
    <property type="match status" value="1"/>
</dbReference>
<evidence type="ECO:0000259" key="11">
    <source>
        <dbReference type="PROSITE" id="PS50885"/>
    </source>
</evidence>
<dbReference type="InterPro" id="IPR003660">
    <property type="entry name" value="HAMP_dom"/>
</dbReference>